<proteinExistence type="predicted"/>
<organism evidence="2 3">
    <name type="scientific">Candidatus Acidiferrum panamense</name>
    <dbReference type="NCBI Taxonomy" id="2741543"/>
    <lineage>
        <taxon>Bacteria</taxon>
        <taxon>Pseudomonadati</taxon>
        <taxon>Acidobacteriota</taxon>
        <taxon>Terriglobia</taxon>
        <taxon>Candidatus Acidiferrales</taxon>
        <taxon>Candidatus Acidiferrum</taxon>
    </lineage>
</organism>
<sequence>MNVQVYHFVFTIDQINEMVACMNTGPFGRVQAIVQEFQRQVQAQQAPPPKGNGDAQGDSAGVTT</sequence>
<feature type="region of interest" description="Disordered" evidence="1">
    <location>
        <begin position="39"/>
        <end position="64"/>
    </location>
</feature>
<name>A0A7V8NN16_9BACT</name>
<comment type="caution">
    <text evidence="2">The sequence shown here is derived from an EMBL/GenBank/DDBJ whole genome shotgun (WGS) entry which is preliminary data.</text>
</comment>
<protein>
    <submittedName>
        <fullName evidence="2">Uncharacterized protein</fullName>
    </submittedName>
</protein>
<evidence type="ECO:0000313" key="3">
    <source>
        <dbReference type="Proteomes" id="UP000567293"/>
    </source>
</evidence>
<evidence type="ECO:0000313" key="2">
    <source>
        <dbReference type="EMBL" id="MBA0084318.1"/>
    </source>
</evidence>
<dbReference type="AlphaFoldDB" id="A0A7V8NN16"/>
<dbReference type="Proteomes" id="UP000567293">
    <property type="component" value="Unassembled WGS sequence"/>
</dbReference>
<evidence type="ECO:0000256" key="1">
    <source>
        <dbReference type="SAM" id="MobiDB-lite"/>
    </source>
</evidence>
<accession>A0A7V8NN16</accession>
<gene>
    <name evidence="2" type="ORF">HRJ53_04915</name>
</gene>
<dbReference type="EMBL" id="JACDQQ010000474">
    <property type="protein sequence ID" value="MBA0084318.1"/>
    <property type="molecule type" value="Genomic_DNA"/>
</dbReference>
<keyword evidence="3" id="KW-1185">Reference proteome</keyword>
<reference evidence="2" key="1">
    <citation type="submission" date="2020-06" db="EMBL/GenBank/DDBJ databases">
        <title>Legume-microbial interactions unlock mineral nutrients during tropical forest succession.</title>
        <authorList>
            <person name="Epihov D.Z."/>
        </authorList>
    </citation>
    <scope>NUCLEOTIDE SEQUENCE [LARGE SCALE GENOMIC DNA]</scope>
    <source>
        <strain evidence="2">Pan2503</strain>
    </source>
</reference>